<dbReference type="SMART" id="SM00642">
    <property type="entry name" value="Aamy"/>
    <property type="match status" value="1"/>
</dbReference>
<keyword evidence="5 9" id="KW-0378">Hydrolase</keyword>
<organism evidence="13 14">
    <name type="scientific">Apatococcus lobatus</name>
    <dbReference type="NCBI Taxonomy" id="904363"/>
    <lineage>
        <taxon>Eukaryota</taxon>
        <taxon>Viridiplantae</taxon>
        <taxon>Chlorophyta</taxon>
        <taxon>core chlorophytes</taxon>
        <taxon>Trebouxiophyceae</taxon>
        <taxon>Chlorellales</taxon>
        <taxon>Chlorellaceae</taxon>
        <taxon>Apatococcus</taxon>
    </lineage>
</organism>
<feature type="compositionally biased region" description="Basic and acidic residues" evidence="10">
    <location>
        <begin position="63"/>
        <end position="74"/>
    </location>
</feature>
<evidence type="ECO:0000313" key="14">
    <source>
        <dbReference type="Proteomes" id="UP001438707"/>
    </source>
</evidence>
<dbReference type="Proteomes" id="UP001438707">
    <property type="component" value="Unassembled WGS sequence"/>
</dbReference>
<keyword evidence="7 9" id="KW-0326">Glycosidase</keyword>
<dbReference type="AlphaFoldDB" id="A0AAW1S3W7"/>
<comment type="similarity">
    <text evidence="3 8">Belongs to the glycosyl hydrolase 13 family.</text>
</comment>
<dbReference type="EC" id="3.2.1.1" evidence="4 9"/>
<comment type="caution">
    <text evidence="13">The sequence shown here is derived from an EMBL/GenBank/DDBJ whole genome shotgun (WGS) entry which is preliminary data.</text>
</comment>
<comment type="cofactor">
    <cofactor evidence="2">
        <name>Ca(2+)</name>
        <dbReference type="ChEBI" id="CHEBI:29108"/>
    </cofactor>
</comment>
<evidence type="ECO:0000256" key="2">
    <source>
        <dbReference type="ARBA" id="ARBA00001913"/>
    </source>
</evidence>
<dbReference type="InterPro" id="IPR013780">
    <property type="entry name" value="Glyco_hydro_b"/>
</dbReference>
<dbReference type="Pfam" id="PF07821">
    <property type="entry name" value="Alpha-amyl_C2"/>
    <property type="match status" value="1"/>
</dbReference>
<dbReference type="InterPro" id="IPR006047">
    <property type="entry name" value="GH13_cat_dom"/>
</dbReference>
<dbReference type="EMBL" id="JALJOS010000004">
    <property type="protein sequence ID" value="KAK9840313.1"/>
    <property type="molecule type" value="Genomic_DNA"/>
</dbReference>
<evidence type="ECO:0000256" key="4">
    <source>
        <dbReference type="ARBA" id="ARBA00012595"/>
    </source>
</evidence>
<evidence type="ECO:0000256" key="6">
    <source>
        <dbReference type="ARBA" id="ARBA00023277"/>
    </source>
</evidence>
<feature type="domain" description="Alpha-amylase C-terminal beta-sheet" evidence="12">
    <location>
        <begin position="510"/>
        <end position="568"/>
    </location>
</feature>
<evidence type="ECO:0000256" key="8">
    <source>
        <dbReference type="RuleBase" id="RU003615"/>
    </source>
</evidence>
<dbReference type="InterPro" id="IPR012850">
    <property type="entry name" value="A-amylase_bs_C"/>
</dbReference>
<proteinExistence type="inferred from homology"/>
<dbReference type="PRINTS" id="PR00110">
    <property type="entry name" value="ALPHAAMYLASE"/>
</dbReference>
<accession>A0AAW1S3W7</accession>
<dbReference type="SUPFAM" id="SSF51445">
    <property type="entry name" value="(Trans)glycosidases"/>
    <property type="match status" value="1"/>
</dbReference>
<dbReference type="Gene3D" id="2.60.40.1180">
    <property type="entry name" value="Golgi alpha-mannosidase II"/>
    <property type="match status" value="1"/>
</dbReference>
<dbReference type="GO" id="GO:0005509">
    <property type="term" value="F:calcium ion binding"/>
    <property type="evidence" value="ECO:0007669"/>
    <property type="project" value="InterPro"/>
</dbReference>
<feature type="compositionally biased region" description="Low complexity" evidence="10">
    <location>
        <begin position="23"/>
        <end position="37"/>
    </location>
</feature>
<feature type="region of interest" description="Disordered" evidence="10">
    <location>
        <begin position="1"/>
        <end position="74"/>
    </location>
</feature>
<feature type="compositionally biased region" description="Low complexity" evidence="10">
    <location>
        <begin position="94"/>
        <end position="103"/>
    </location>
</feature>
<dbReference type="GO" id="GO:0004556">
    <property type="term" value="F:alpha-amylase activity"/>
    <property type="evidence" value="ECO:0007669"/>
    <property type="project" value="UniProtKB-UniRule"/>
</dbReference>
<dbReference type="SUPFAM" id="SSF51011">
    <property type="entry name" value="Glycosyl hydrolase domain"/>
    <property type="match status" value="1"/>
</dbReference>
<keyword evidence="6 9" id="KW-0119">Carbohydrate metabolism</keyword>
<keyword evidence="14" id="KW-1185">Reference proteome</keyword>
<gene>
    <name evidence="13" type="ORF">WJX74_007436</name>
</gene>
<evidence type="ECO:0000259" key="11">
    <source>
        <dbReference type="SMART" id="SM00642"/>
    </source>
</evidence>
<evidence type="ECO:0000313" key="13">
    <source>
        <dbReference type="EMBL" id="KAK9840313.1"/>
    </source>
</evidence>
<reference evidence="13 14" key="1">
    <citation type="journal article" date="2024" name="Nat. Commun.">
        <title>Phylogenomics reveals the evolutionary origins of lichenization in chlorophyte algae.</title>
        <authorList>
            <person name="Puginier C."/>
            <person name="Libourel C."/>
            <person name="Otte J."/>
            <person name="Skaloud P."/>
            <person name="Haon M."/>
            <person name="Grisel S."/>
            <person name="Petersen M."/>
            <person name="Berrin J.G."/>
            <person name="Delaux P.M."/>
            <person name="Dal Grande F."/>
            <person name="Keller J."/>
        </authorList>
    </citation>
    <scope>NUCLEOTIDE SEQUENCE [LARGE SCALE GENOMIC DNA]</scope>
    <source>
        <strain evidence="13 14">SAG 2145</strain>
    </source>
</reference>
<dbReference type="PANTHER" id="PTHR43447">
    <property type="entry name" value="ALPHA-AMYLASE"/>
    <property type="match status" value="1"/>
</dbReference>
<feature type="region of interest" description="Disordered" evidence="10">
    <location>
        <begin position="86"/>
        <end position="105"/>
    </location>
</feature>
<dbReference type="InterPro" id="IPR017853">
    <property type="entry name" value="GH"/>
</dbReference>
<sequence>MPLSAHRIPSPCRFPTLRNCGNARPLPRPSAASAESSGTRGLLKNNPASRLISRLVSGEETDSNDKQPSKQSSLKDHIKRLALEAQQSAPDSEASSQGSQGSANALQTQVDAVTADLKGVQDTARAAIPEAWLQLPQHGFMTSEQREEVAQQAVDDEPLAPFLPPPELDLDYRPEGDGHELVLQAFNWESHHQGWWPKVAEQGQRYADLGFTVVWLPPPTDSVSPQGYMPGDPYNLQSRYGSEIELKRCVGKLQEAGLKVLADIVINHRCAQAQDKNGIWNQFGGRMAWDAKAIVVNDRKFKGRGNRASGASFDAAPNIDHSQPFVKQDLSEWLQWLRTEIGFDGWRFDFVKGYDGTHVRDYVEATAPYFVIGEFWDTLSYEGALPKPNQDAHRQRTINWLNAAGGRATAFDVTLKGILHAVFERNEYWRLDDGKGKPPSVMGWWPSRSVTFLENHDTGSTQGHWRFPEDSLEEGYAYLMTHPGTPSVFLDHIEQDKLRSVIVDLGKLRKKNQIHCRSQVKILRADSQVYVAETDGKILMKMGPGKYAPPSAEWSMAAEGNRWAIWERAT</sequence>
<evidence type="ECO:0000256" key="1">
    <source>
        <dbReference type="ARBA" id="ARBA00000548"/>
    </source>
</evidence>
<dbReference type="Gene3D" id="3.20.20.80">
    <property type="entry name" value="Glycosidases"/>
    <property type="match status" value="1"/>
</dbReference>
<comment type="catalytic activity">
    <reaction evidence="1 9">
        <text>Endohydrolysis of (1-&gt;4)-alpha-D-glucosidic linkages in polysaccharides containing three or more (1-&gt;4)-alpha-linked D-glucose units.</text>
        <dbReference type="EC" id="3.2.1.1"/>
    </reaction>
</comment>
<evidence type="ECO:0000256" key="9">
    <source>
        <dbReference type="RuleBase" id="RU361134"/>
    </source>
</evidence>
<dbReference type="InterPro" id="IPR006046">
    <property type="entry name" value="Alpha_amylase"/>
</dbReference>
<name>A0AAW1S3W7_9CHLO</name>
<evidence type="ECO:0000259" key="12">
    <source>
        <dbReference type="SMART" id="SM00810"/>
    </source>
</evidence>
<dbReference type="SMART" id="SM00810">
    <property type="entry name" value="Alpha-amyl_C2"/>
    <property type="match status" value="1"/>
</dbReference>
<dbReference type="GO" id="GO:0005975">
    <property type="term" value="P:carbohydrate metabolic process"/>
    <property type="evidence" value="ECO:0007669"/>
    <property type="project" value="InterPro"/>
</dbReference>
<evidence type="ECO:0000256" key="3">
    <source>
        <dbReference type="ARBA" id="ARBA00008061"/>
    </source>
</evidence>
<feature type="domain" description="Glycosyl hydrolase family 13 catalytic" evidence="11">
    <location>
        <begin position="180"/>
        <end position="509"/>
    </location>
</feature>
<evidence type="ECO:0000256" key="7">
    <source>
        <dbReference type="ARBA" id="ARBA00023295"/>
    </source>
</evidence>
<protein>
    <recommendedName>
        <fullName evidence="4 9">Alpha-amylase</fullName>
        <ecNumber evidence="4 9">3.2.1.1</ecNumber>
    </recommendedName>
</protein>
<dbReference type="Pfam" id="PF00128">
    <property type="entry name" value="Alpha-amylase"/>
    <property type="match status" value="1"/>
</dbReference>
<dbReference type="CDD" id="cd11314">
    <property type="entry name" value="AmyAc_arch_bac_plant_AmyA"/>
    <property type="match status" value="1"/>
</dbReference>
<evidence type="ECO:0000256" key="10">
    <source>
        <dbReference type="SAM" id="MobiDB-lite"/>
    </source>
</evidence>
<evidence type="ECO:0000256" key="5">
    <source>
        <dbReference type="ARBA" id="ARBA00022801"/>
    </source>
</evidence>